<dbReference type="EMBL" id="AP022870">
    <property type="protein sequence ID" value="BCB82627.1"/>
    <property type="molecule type" value="Genomic_DNA"/>
</dbReference>
<dbReference type="KEGG" id="pfla:Pflav_090370"/>
<dbReference type="Pfam" id="PF00892">
    <property type="entry name" value="EamA"/>
    <property type="match status" value="2"/>
</dbReference>
<reference evidence="9 10" key="1">
    <citation type="submission" date="2020-03" db="EMBL/GenBank/DDBJ databases">
        <title>Whole genome shotgun sequence of Phytohabitans flavus NBRC 107702.</title>
        <authorList>
            <person name="Komaki H."/>
            <person name="Tamura T."/>
        </authorList>
    </citation>
    <scope>NUCLEOTIDE SEQUENCE [LARGE SCALE GENOMIC DNA]</scope>
    <source>
        <strain evidence="9 10">NBRC 107702</strain>
    </source>
</reference>
<dbReference type="InterPro" id="IPR037185">
    <property type="entry name" value="EmrE-like"/>
</dbReference>
<keyword evidence="5 7" id="KW-1133">Transmembrane helix</keyword>
<feature type="transmembrane region" description="Helical" evidence="7">
    <location>
        <begin position="244"/>
        <end position="263"/>
    </location>
</feature>
<feature type="domain" description="EamA" evidence="8">
    <location>
        <begin position="144"/>
        <end position="286"/>
    </location>
</feature>
<evidence type="ECO:0000256" key="4">
    <source>
        <dbReference type="ARBA" id="ARBA00022692"/>
    </source>
</evidence>
<evidence type="ECO:0000256" key="5">
    <source>
        <dbReference type="ARBA" id="ARBA00022989"/>
    </source>
</evidence>
<dbReference type="PANTHER" id="PTHR42920">
    <property type="entry name" value="OS03G0707200 PROTEIN-RELATED"/>
    <property type="match status" value="1"/>
</dbReference>
<sequence>MVVVSGTLFAVNGTVSKVVLRAGIEPPQLAFLRAAGALLGLLAITLLLGRGRRLAVTRHDLPLLAGYGLAGFFLVPMLYFISISRLPVGIGLLFEYTAPLFVALWVRFGQRQPVRPRLWGGLALSLVGLACVAEVWGELSLDGLGVLAGLCAAVLLAAYYLLGAHGVARRDTLSLTTWAFGAAAVAGLLTQAVAPTRGGWAPLAETTSGGVPVALLLGYVVVLGSIAPYLLLAAALRHLPATSVGIIGMVEPVIASAVAWITLGGSEALNTAQLSGGALVLAGVALAETARVAPPPPKQAAAEEKAVAVPTG</sequence>
<dbReference type="AlphaFoldDB" id="A0A6F8Y981"/>
<comment type="similarity">
    <text evidence="2">Belongs to the EamA transporter family.</text>
</comment>
<feature type="transmembrane region" description="Helical" evidence="7">
    <location>
        <begin position="118"/>
        <end position="137"/>
    </location>
</feature>
<keyword evidence="3" id="KW-1003">Cell membrane</keyword>
<evidence type="ECO:0000313" key="9">
    <source>
        <dbReference type="EMBL" id="BCB82627.1"/>
    </source>
</evidence>
<dbReference type="Proteomes" id="UP000502508">
    <property type="component" value="Chromosome"/>
</dbReference>
<accession>A0A6F8Y981</accession>
<reference evidence="9 10" key="2">
    <citation type="submission" date="2020-03" db="EMBL/GenBank/DDBJ databases">
        <authorList>
            <person name="Ichikawa N."/>
            <person name="Kimura A."/>
            <person name="Kitahashi Y."/>
            <person name="Uohara A."/>
        </authorList>
    </citation>
    <scope>NUCLEOTIDE SEQUENCE [LARGE SCALE GENOMIC DNA]</scope>
    <source>
        <strain evidence="9 10">NBRC 107702</strain>
    </source>
</reference>
<evidence type="ECO:0000313" key="10">
    <source>
        <dbReference type="Proteomes" id="UP000502508"/>
    </source>
</evidence>
<keyword evidence="4 7" id="KW-0812">Transmembrane</keyword>
<feature type="transmembrane region" description="Helical" evidence="7">
    <location>
        <begin position="143"/>
        <end position="162"/>
    </location>
</feature>
<dbReference type="SUPFAM" id="SSF103481">
    <property type="entry name" value="Multidrug resistance efflux transporter EmrE"/>
    <property type="match status" value="2"/>
</dbReference>
<feature type="transmembrane region" description="Helical" evidence="7">
    <location>
        <begin position="88"/>
        <end position="106"/>
    </location>
</feature>
<feature type="domain" description="EamA" evidence="8">
    <location>
        <begin position="2"/>
        <end position="132"/>
    </location>
</feature>
<evidence type="ECO:0000256" key="3">
    <source>
        <dbReference type="ARBA" id="ARBA00022475"/>
    </source>
</evidence>
<dbReference type="InterPro" id="IPR000620">
    <property type="entry name" value="EamA_dom"/>
</dbReference>
<evidence type="ECO:0000256" key="7">
    <source>
        <dbReference type="SAM" id="Phobius"/>
    </source>
</evidence>
<proteinExistence type="inferred from homology"/>
<feature type="transmembrane region" description="Helical" evidence="7">
    <location>
        <begin position="61"/>
        <end position="82"/>
    </location>
</feature>
<comment type="subcellular location">
    <subcellularLocation>
        <location evidence="1">Cell membrane</location>
        <topology evidence="1">Multi-pass membrane protein</topology>
    </subcellularLocation>
</comment>
<dbReference type="PANTHER" id="PTHR42920:SF11">
    <property type="entry name" value="INNER MEMBRANE PROTEIN YTFF"/>
    <property type="match status" value="1"/>
</dbReference>
<keyword evidence="6 7" id="KW-0472">Membrane</keyword>
<evidence type="ECO:0000256" key="6">
    <source>
        <dbReference type="ARBA" id="ARBA00023136"/>
    </source>
</evidence>
<gene>
    <name evidence="9" type="ORF">Pflav_090370</name>
</gene>
<name>A0A6F8Y981_9ACTN</name>
<feature type="transmembrane region" description="Helical" evidence="7">
    <location>
        <begin position="213"/>
        <end position="232"/>
    </location>
</feature>
<feature type="transmembrane region" description="Helical" evidence="7">
    <location>
        <begin position="31"/>
        <end position="49"/>
    </location>
</feature>
<keyword evidence="10" id="KW-1185">Reference proteome</keyword>
<evidence type="ECO:0000256" key="2">
    <source>
        <dbReference type="ARBA" id="ARBA00007362"/>
    </source>
</evidence>
<dbReference type="GO" id="GO:0005886">
    <property type="term" value="C:plasma membrane"/>
    <property type="evidence" value="ECO:0007669"/>
    <property type="project" value="UniProtKB-SubCell"/>
</dbReference>
<evidence type="ECO:0000259" key="8">
    <source>
        <dbReference type="Pfam" id="PF00892"/>
    </source>
</evidence>
<feature type="transmembrane region" description="Helical" evidence="7">
    <location>
        <begin position="174"/>
        <end position="193"/>
    </location>
</feature>
<evidence type="ECO:0000256" key="1">
    <source>
        <dbReference type="ARBA" id="ARBA00004651"/>
    </source>
</evidence>
<organism evidence="9 10">
    <name type="scientific">Phytohabitans flavus</name>
    <dbReference type="NCBI Taxonomy" id="1076124"/>
    <lineage>
        <taxon>Bacteria</taxon>
        <taxon>Bacillati</taxon>
        <taxon>Actinomycetota</taxon>
        <taxon>Actinomycetes</taxon>
        <taxon>Micromonosporales</taxon>
        <taxon>Micromonosporaceae</taxon>
    </lineage>
</organism>
<dbReference type="InterPro" id="IPR051258">
    <property type="entry name" value="Diverse_Substrate_Transporter"/>
</dbReference>
<protein>
    <submittedName>
        <fullName evidence="9">Permease</fullName>
    </submittedName>
</protein>